<dbReference type="RefSeq" id="WP_276095678.1">
    <property type="nucleotide sequence ID" value="NZ_JARJBC010000019.1"/>
</dbReference>
<keyword evidence="1" id="KW-0472">Membrane</keyword>
<proteinExistence type="predicted"/>
<dbReference type="InterPro" id="IPR025333">
    <property type="entry name" value="DUF4239"/>
</dbReference>
<keyword evidence="3" id="KW-1185">Reference proteome</keyword>
<evidence type="ECO:0000313" key="3">
    <source>
        <dbReference type="Proteomes" id="UP001216579"/>
    </source>
</evidence>
<reference evidence="2 3" key="1">
    <citation type="submission" date="2023-03" db="EMBL/GenBank/DDBJ databases">
        <title>Draft genome sequence of Streptomyces sp. RB6PN23 isolated from peat swamp forest in Thailand.</title>
        <authorList>
            <person name="Klaysubun C."/>
            <person name="Duangmal K."/>
        </authorList>
    </citation>
    <scope>NUCLEOTIDE SEQUENCE [LARGE SCALE GENOMIC DNA]</scope>
    <source>
        <strain evidence="2 3">RB6PN23</strain>
    </source>
</reference>
<organism evidence="2 3">
    <name type="scientific">Streptomyces silvisoli</name>
    <dbReference type="NCBI Taxonomy" id="3034235"/>
    <lineage>
        <taxon>Bacteria</taxon>
        <taxon>Bacillati</taxon>
        <taxon>Actinomycetota</taxon>
        <taxon>Actinomycetes</taxon>
        <taxon>Kitasatosporales</taxon>
        <taxon>Streptomycetaceae</taxon>
        <taxon>Streptomyces</taxon>
    </lineage>
</organism>
<feature type="transmembrane region" description="Helical" evidence="1">
    <location>
        <begin position="179"/>
        <end position="202"/>
    </location>
</feature>
<protein>
    <submittedName>
        <fullName evidence="2">DUF4239 domain-containing protein</fullName>
    </submittedName>
</protein>
<keyword evidence="1" id="KW-1133">Transmembrane helix</keyword>
<feature type="transmembrane region" description="Helical" evidence="1">
    <location>
        <begin position="42"/>
        <end position="67"/>
    </location>
</feature>
<name>A0ABT5ZSJ7_9ACTN</name>
<gene>
    <name evidence="2" type="ORF">P3G67_26020</name>
</gene>
<dbReference type="Pfam" id="PF14023">
    <property type="entry name" value="Bestrophin-like"/>
    <property type="match status" value="1"/>
</dbReference>
<sequence length="255" mass="27146">MSAYLVSLLAILGGIVFALAIGKLLGRGQRVSTGEFSGQALSLIGGVLLSSFVLLTGFQVAGSWSALSTARARTYDEARALTDVYWAAGGLPDEGRTKVRALLKRYTDRVVREEFPTLATGRTDPASWQALDDVRGALNTIEVSRADEVAAKSAAQSNLATVYQTRADRAAQVQAGMPVVTWLALLVAGCFLIAFPAILGLADHPRNVVGLCFVGAAVAFAVCLTAQLNHPFRQPFAVRPTAFSFAETRFHQMDG</sequence>
<evidence type="ECO:0000256" key="1">
    <source>
        <dbReference type="SAM" id="Phobius"/>
    </source>
</evidence>
<comment type="caution">
    <text evidence="2">The sequence shown here is derived from an EMBL/GenBank/DDBJ whole genome shotgun (WGS) entry which is preliminary data.</text>
</comment>
<dbReference type="EMBL" id="JARJBC010000019">
    <property type="protein sequence ID" value="MDF3292626.1"/>
    <property type="molecule type" value="Genomic_DNA"/>
</dbReference>
<evidence type="ECO:0000313" key="2">
    <source>
        <dbReference type="EMBL" id="MDF3292626.1"/>
    </source>
</evidence>
<dbReference type="Proteomes" id="UP001216579">
    <property type="component" value="Unassembled WGS sequence"/>
</dbReference>
<keyword evidence="1" id="KW-0812">Transmembrane</keyword>
<accession>A0ABT5ZSJ7</accession>
<feature type="transmembrane region" description="Helical" evidence="1">
    <location>
        <begin position="208"/>
        <end position="226"/>
    </location>
</feature>